<evidence type="ECO:0000313" key="3">
    <source>
        <dbReference type="EMBL" id="VDD91166.1"/>
    </source>
</evidence>
<dbReference type="PROSITE" id="PS51122">
    <property type="entry name" value="CALPONIN_2"/>
    <property type="match status" value="1"/>
</dbReference>
<name>A0A0N4V7N6_ENTVE</name>
<dbReference type="InterPro" id="IPR050606">
    <property type="entry name" value="Calponin-like"/>
</dbReference>
<comment type="similarity">
    <text evidence="1">Belongs to the calponin family.</text>
</comment>
<dbReference type="GO" id="GO:0051015">
    <property type="term" value="F:actin filament binding"/>
    <property type="evidence" value="ECO:0007669"/>
    <property type="project" value="TreeGrafter"/>
</dbReference>
<proteinExistence type="inferred from homology"/>
<dbReference type="EMBL" id="UXUI01008313">
    <property type="protein sequence ID" value="VDD91166.1"/>
    <property type="molecule type" value="Genomic_DNA"/>
</dbReference>
<dbReference type="STRING" id="51028.A0A0N4V7N6"/>
<dbReference type="Pfam" id="PF00307">
    <property type="entry name" value="CH"/>
    <property type="match status" value="1"/>
</dbReference>
<organism evidence="5">
    <name type="scientific">Enterobius vermicularis</name>
    <name type="common">Human pinworm</name>
    <dbReference type="NCBI Taxonomy" id="51028"/>
    <lineage>
        <taxon>Eukaryota</taxon>
        <taxon>Metazoa</taxon>
        <taxon>Ecdysozoa</taxon>
        <taxon>Nematoda</taxon>
        <taxon>Chromadorea</taxon>
        <taxon>Rhabditida</taxon>
        <taxon>Spirurina</taxon>
        <taxon>Oxyuridomorpha</taxon>
        <taxon>Oxyuroidea</taxon>
        <taxon>Oxyuridae</taxon>
        <taxon>Enterobius</taxon>
    </lineage>
</organism>
<dbReference type="InterPro" id="IPR003096">
    <property type="entry name" value="SM22_calponin"/>
</dbReference>
<dbReference type="OrthoDB" id="21595at2759"/>
<gene>
    <name evidence="3" type="ORF">EVEC_LOCUS5917</name>
</gene>
<dbReference type="PROSITE" id="PS50021">
    <property type="entry name" value="CH"/>
    <property type="match status" value="1"/>
</dbReference>
<reference evidence="5" key="1">
    <citation type="submission" date="2017-02" db="UniProtKB">
        <authorList>
            <consortium name="WormBaseParasite"/>
        </authorList>
    </citation>
    <scope>IDENTIFICATION</scope>
</reference>
<dbReference type="PANTHER" id="PTHR47385">
    <property type="entry name" value="CALPONIN"/>
    <property type="match status" value="1"/>
</dbReference>
<evidence type="ECO:0000313" key="4">
    <source>
        <dbReference type="Proteomes" id="UP000274131"/>
    </source>
</evidence>
<dbReference type="AlphaFoldDB" id="A0A0N4V7N6"/>
<dbReference type="Gene3D" id="1.10.418.10">
    <property type="entry name" value="Calponin-like domain"/>
    <property type="match status" value="1"/>
</dbReference>
<dbReference type="Pfam" id="PF00402">
    <property type="entry name" value="Calponin"/>
    <property type="match status" value="1"/>
</dbReference>
<evidence type="ECO:0000313" key="5">
    <source>
        <dbReference type="WBParaSite" id="EVEC_0000630601-mRNA-1"/>
    </source>
</evidence>
<dbReference type="GO" id="GO:0007015">
    <property type="term" value="P:actin filament organization"/>
    <property type="evidence" value="ECO:0007669"/>
    <property type="project" value="TreeGrafter"/>
</dbReference>
<dbReference type="GO" id="GO:0015629">
    <property type="term" value="C:actin cytoskeleton"/>
    <property type="evidence" value="ECO:0007669"/>
    <property type="project" value="TreeGrafter"/>
</dbReference>
<evidence type="ECO:0000256" key="1">
    <source>
        <dbReference type="ARBA" id="ARBA00009631"/>
    </source>
</evidence>
<protein>
    <submittedName>
        <fullName evidence="5">Calponin-homology (CH) domain-containing protein</fullName>
    </submittedName>
</protein>
<dbReference type="SMART" id="SM00033">
    <property type="entry name" value="CH"/>
    <property type="match status" value="1"/>
</dbReference>
<reference evidence="3 4" key="2">
    <citation type="submission" date="2018-10" db="EMBL/GenBank/DDBJ databases">
        <authorList>
            <consortium name="Pathogen Informatics"/>
        </authorList>
    </citation>
    <scope>NUCLEOTIDE SEQUENCE [LARGE SCALE GENOMIC DNA]</scope>
</reference>
<evidence type="ECO:0000259" key="2">
    <source>
        <dbReference type="PROSITE" id="PS50021"/>
    </source>
</evidence>
<dbReference type="PRINTS" id="PR00888">
    <property type="entry name" value="SM22CALPONIN"/>
</dbReference>
<dbReference type="InterPro" id="IPR036872">
    <property type="entry name" value="CH_dom_sf"/>
</dbReference>
<dbReference type="InterPro" id="IPR000557">
    <property type="entry name" value="Calponin_repeat"/>
</dbReference>
<dbReference type="PANTHER" id="PTHR47385:SF14">
    <property type="entry name" value="TRANSGELIN"/>
    <property type="match status" value="1"/>
</dbReference>
<keyword evidence="4" id="KW-1185">Reference proteome</keyword>
<dbReference type="InterPro" id="IPR001715">
    <property type="entry name" value="CH_dom"/>
</dbReference>
<sequence>MANRAPKSGVALEEMRKLQSKFDPKLANELLKWISATTGEEFDVDGDVANFQKVLSDGTLLCKLANALKPGSVKKINTSKMVFKQMENISFFIEFAATAVDKTELFRSVDLVEGTDLYGVLMCLAAVARKCEKLFGKPGLGPKEATAQKREWTAEQLRGGDTIIGLQMGSNKGANAAGINFGNTRHM</sequence>
<dbReference type="SUPFAM" id="SSF47576">
    <property type="entry name" value="Calponin-homology domain, CH-domain"/>
    <property type="match status" value="1"/>
</dbReference>
<dbReference type="WBParaSite" id="EVEC_0000630601-mRNA-1">
    <property type="protein sequence ID" value="EVEC_0000630601-mRNA-1"/>
    <property type="gene ID" value="EVEC_0000630601"/>
</dbReference>
<dbReference type="Proteomes" id="UP000274131">
    <property type="component" value="Unassembled WGS sequence"/>
</dbReference>
<feature type="domain" description="Calponin-homology (CH)" evidence="2">
    <location>
        <begin position="24"/>
        <end position="132"/>
    </location>
</feature>
<accession>A0A0N4V7N6</accession>